<dbReference type="GeneID" id="301462617"/>
<organism evidence="2 3">
    <name type="scientific">Treponema vincentii F0403</name>
    <dbReference type="NCBI Taxonomy" id="1125702"/>
    <lineage>
        <taxon>Bacteria</taxon>
        <taxon>Pseudomonadati</taxon>
        <taxon>Spirochaetota</taxon>
        <taxon>Spirochaetia</taxon>
        <taxon>Spirochaetales</taxon>
        <taxon>Treponemataceae</taxon>
        <taxon>Treponema</taxon>
    </lineage>
</organism>
<dbReference type="GO" id="GO:0003677">
    <property type="term" value="F:DNA binding"/>
    <property type="evidence" value="ECO:0007669"/>
    <property type="project" value="UniProtKB-KW"/>
</dbReference>
<evidence type="ECO:0000313" key="3">
    <source>
        <dbReference type="Proteomes" id="UP000014605"/>
    </source>
</evidence>
<keyword evidence="3" id="KW-1185">Reference proteome</keyword>
<evidence type="ECO:0008006" key="4">
    <source>
        <dbReference type="Google" id="ProtNLM"/>
    </source>
</evidence>
<dbReference type="HOGENOM" id="CLU_2048696_0_0_12"/>
<evidence type="ECO:0000256" key="1">
    <source>
        <dbReference type="ARBA" id="ARBA00023125"/>
    </source>
</evidence>
<dbReference type="SUPFAM" id="SSF56349">
    <property type="entry name" value="DNA breaking-rejoining enzymes"/>
    <property type="match status" value="1"/>
</dbReference>
<dbReference type="InterPro" id="IPR011010">
    <property type="entry name" value="DNA_brk_join_enz"/>
</dbReference>
<gene>
    <name evidence="2" type="ORF">HMPREF1222_02157</name>
</gene>
<proteinExistence type="predicted"/>
<keyword evidence="1" id="KW-0238">DNA-binding</keyword>
<protein>
    <recommendedName>
        <fullName evidence="4">Core-binding (CB) domain-containing protein</fullName>
    </recommendedName>
</protein>
<dbReference type="AlphaFoldDB" id="S3LP13"/>
<dbReference type="InterPro" id="IPR010998">
    <property type="entry name" value="Integrase_recombinase_N"/>
</dbReference>
<comment type="caution">
    <text evidence="2">The sequence shown here is derived from an EMBL/GenBank/DDBJ whole genome shotgun (WGS) entry which is preliminary data.</text>
</comment>
<dbReference type="EMBL" id="ATFC01000010">
    <property type="protein sequence ID" value="EPF46067.1"/>
    <property type="molecule type" value="Genomic_DNA"/>
</dbReference>
<evidence type="ECO:0000313" key="2">
    <source>
        <dbReference type="EMBL" id="EPF46067.1"/>
    </source>
</evidence>
<accession>S3LP13</accession>
<dbReference type="Gene3D" id="1.10.150.130">
    <property type="match status" value="1"/>
</dbReference>
<sequence length="120" mass="13597">MLQKRLCPYFKNIPLHTVTAKDINKFLVSLLGSLKVSSLKKISEWLQQTVKFAYKEGLLDTDISPQIHRPKGECAIKPILTIDQSIQLFSTTEQLSYSIIAQETIEQSATIQYAKNLSAR</sequence>
<name>S3LP13_9SPIR</name>
<dbReference type="PATRIC" id="fig|1125702.3.peg.2230"/>
<dbReference type="RefSeq" id="WP_016519411.1">
    <property type="nucleotide sequence ID" value="NZ_KE332512.1"/>
</dbReference>
<reference evidence="2 3" key="1">
    <citation type="submission" date="2013-04" db="EMBL/GenBank/DDBJ databases">
        <title>The Genome Sequence of Treponema vincentii F0403.</title>
        <authorList>
            <consortium name="The Broad Institute Genomics Platform"/>
            <person name="Earl A."/>
            <person name="Ward D."/>
            <person name="Feldgarden M."/>
            <person name="Gevers D."/>
            <person name="Leonetti C."/>
            <person name="Izard J."/>
            <person name="Walker B."/>
            <person name="Young S."/>
            <person name="Zeng Q."/>
            <person name="Gargeya S."/>
            <person name="Fitzgerald M."/>
            <person name="Haas B."/>
            <person name="Abouelleil A."/>
            <person name="Allen A.W."/>
            <person name="Alvarado L."/>
            <person name="Arachchi H.M."/>
            <person name="Berlin A.M."/>
            <person name="Chapman S.B."/>
            <person name="Gainer-Dewar J."/>
            <person name="Goldberg J."/>
            <person name="Griggs A."/>
            <person name="Gujja S."/>
            <person name="Hansen M."/>
            <person name="Howarth C."/>
            <person name="Imamovic A."/>
            <person name="Ireland A."/>
            <person name="Larimer J."/>
            <person name="McCowan C."/>
            <person name="Murphy C."/>
            <person name="Pearson M."/>
            <person name="Poon T.W."/>
            <person name="Priest M."/>
            <person name="Roberts A."/>
            <person name="Saif S."/>
            <person name="Shea T."/>
            <person name="Sisk P."/>
            <person name="Sykes S."/>
            <person name="Wortman J."/>
            <person name="Nusbaum C."/>
            <person name="Birren B."/>
        </authorList>
    </citation>
    <scope>NUCLEOTIDE SEQUENCE [LARGE SCALE GENOMIC DNA]</scope>
    <source>
        <strain evidence="2 3">F0403</strain>
    </source>
</reference>
<dbReference type="Proteomes" id="UP000014605">
    <property type="component" value="Unassembled WGS sequence"/>
</dbReference>